<keyword evidence="2" id="KW-1185">Reference proteome</keyword>
<evidence type="ECO:0000313" key="2">
    <source>
        <dbReference type="Proteomes" id="UP001054945"/>
    </source>
</evidence>
<gene>
    <name evidence="1" type="ORF">CEXT_316871</name>
</gene>
<proteinExistence type="predicted"/>
<organism evidence="1 2">
    <name type="scientific">Caerostris extrusa</name>
    <name type="common">Bark spider</name>
    <name type="synonym">Caerostris bankana</name>
    <dbReference type="NCBI Taxonomy" id="172846"/>
    <lineage>
        <taxon>Eukaryota</taxon>
        <taxon>Metazoa</taxon>
        <taxon>Ecdysozoa</taxon>
        <taxon>Arthropoda</taxon>
        <taxon>Chelicerata</taxon>
        <taxon>Arachnida</taxon>
        <taxon>Araneae</taxon>
        <taxon>Araneomorphae</taxon>
        <taxon>Entelegynae</taxon>
        <taxon>Araneoidea</taxon>
        <taxon>Araneidae</taxon>
        <taxon>Caerostris</taxon>
    </lineage>
</organism>
<reference evidence="1 2" key="1">
    <citation type="submission" date="2021-06" db="EMBL/GenBank/DDBJ databases">
        <title>Caerostris extrusa draft genome.</title>
        <authorList>
            <person name="Kono N."/>
            <person name="Arakawa K."/>
        </authorList>
    </citation>
    <scope>NUCLEOTIDE SEQUENCE [LARGE SCALE GENOMIC DNA]</scope>
</reference>
<dbReference type="Proteomes" id="UP001054945">
    <property type="component" value="Unassembled WGS sequence"/>
</dbReference>
<accession>A0AAV4UPB5</accession>
<dbReference type="AlphaFoldDB" id="A0AAV4UPB5"/>
<evidence type="ECO:0000313" key="1">
    <source>
        <dbReference type="EMBL" id="GIY59579.1"/>
    </source>
</evidence>
<dbReference type="EMBL" id="BPLR01013216">
    <property type="protein sequence ID" value="GIY59579.1"/>
    <property type="molecule type" value="Genomic_DNA"/>
</dbReference>
<protein>
    <submittedName>
        <fullName evidence="1">Uncharacterized protein</fullName>
    </submittedName>
</protein>
<sequence length="168" mass="20100">MEKKTFGVFLEELLVLEHRCHLEPSFYNQDLWTISKGYLDKEKEKKKHRVGEYKTHIISNRVRNVKRMEKKTLLPLSFRIFDQDKKLMTKVEKVSFSLEEHGGKILVLEHRCHCWRTSSSNQDLWTTLEGYLDVREDYKMVKKKIMCWGQVPVNVSSANVKVERREKK</sequence>
<comment type="caution">
    <text evidence="1">The sequence shown here is derived from an EMBL/GenBank/DDBJ whole genome shotgun (WGS) entry which is preliminary data.</text>
</comment>
<name>A0AAV4UPB5_CAEEX</name>